<evidence type="ECO:0000313" key="11">
    <source>
        <dbReference type="Proteomes" id="UP001212841"/>
    </source>
</evidence>
<evidence type="ECO:0000256" key="7">
    <source>
        <dbReference type="ARBA" id="ARBA00022989"/>
    </source>
</evidence>
<feature type="transmembrane region" description="Helical" evidence="9">
    <location>
        <begin position="285"/>
        <end position="306"/>
    </location>
</feature>
<dbReference type="FunFam" id="1.20.1530.20:FF:000009">
    <property type="entry name" value="Arsenite transporter, ACR3 family"/>
    <property type="match status" value="1"/>
</dbReference>
<evidence type="ECO:0000256" key="3">
    <source>
        <dbReference type="ARBA" id="ARBA00022448"/>
    </source>
</evidence>
<feature type="transmembrane region" description="Helical" evidence="9">
    <location>
        <begin position="348"/>
        <end position="371"/>
    </location>
</feature>
<dbReference type="GO" id="GO:0015297">
    <property type="term" value="F:antiporter activity"/>
    <property type="evidence" value="ECO:0007669"/>
    <property type="project" value="InterPro"/>
</dbReference>
<comment type="caution">
    <text evidence="10">The sequence shown here is derived from an EMBL/GenBank/DDBJ whole genome shotgun (WGS) entry which is preliminary data.</text>
</comment>
<accession>A0AAD5X1D3</accession>
<dbReference type="NCBIfam" id="TIGR00832">
    <property type="entry name" value="acr3"/>
    <property type="match status" value="1"/>
</dbReference>
<evidence type="ECO:0000256" key="6">
    <source>
        <dbReference type="ARBA" id="ARBA00022849"/>
    </source>
</evidence>
<keyword evidence="11" id="KW-1185">Reference proteome</keyword>
<dbReference type="PANTHER" id="PTHR43057:SF1">
    <property type="entry name" value="ARSENICAL-RESISTANCE PROTEIN 3"/>
    <property type="match status" value="1"/>
</dbReference>
<comment type="subcellular location">
    <subcellularLocation>
        <location evidence="1">Cell membrane</location>
        <topology evidence="1">Multi-pass membrane protein</topology>
    </subcellularLocation>
</comment>
<feature type="transmembrane region" description="Helical" evidence="9">
    <location>
        <begin position="56"/>
        <end position="76"/>
    </location>
</feature>
<protein>
    <recommendedName>
        <fullName evidence="12">Arsenical-resistance protein</fullName>
    </recommendedName>
</protein>
<keyword evidence="4" id="KW-1003">Cell membrane</keyword>
<feature type="transmembrane region" description="Helical" evidence="9">
    <location>
        <begin position="23"/>
        <end position="44"/>
    </location>
</feature>
<dbReference type="InterPro" id="IPR002657">
    <property type="entry name" value="BilAc:Na_symport/Acr3"/>
</dbReference>
<feature type="non-terminal residue" evidence="10">
    <location>
        <position position="1"/>
    </location>
</feature>
<dbReference type="Gene3D" id="1.20.1530.20">
    <property type="match status" value="1"/>
</dbReference>
<evidence type="ECO:0000313" key="10">
    <source>
        <dbReference type="EMBL" id="KAJ3041609.1"/>
    </source>
</evidence>
<organism evidence="10 11">
    <name type="scientific">Rhizophlyctis rosea</name>
    <dbReference type="NCBI Taxonomy" id="64517"/>
    <lineage>
        <taxon>Eukaryota</taxon>
        <taxon>Fungi</taxon>
        <taxon>Fungi incertae sedis</taxon>
        <taxon>Chytridiomycota</taxon>
        <taxon>Chytridiomycota incertae sedis</taxon>
        <taxon>Chytridiomycetes</taxon>
        <taxon>Rhizophlyctidales</taxon>
        <taxon>Rhizophlyctidaceae</taxon>
        <taxon>Rhizophlyctis</taxon>
    </lineage>
</organism>
<feature type="transmembrane region" description="Helical" evidence="9">
    <location>
        <begin position="174"/>
        <end position="196"/>
    </location>
</feature>
<dbReference type="PANTHER" id="PTHR43057">
    <property type="entry name" value="ARSENITE EFFLUX TRANSPORTER"/>
    <property type="match status" value="1"/>
</dbReference>
<reference evidence="10" key="1">
    <citation type="submission" date="2020-05" db="EMBL/GenBank/DDBJ databases">
        <title>Phylogenomic resolution of chytrid fungi.</title>
        <authorList>
            <person name="Stajich J.E."/>
            <person name="Amses K."/>
            <person name="Simmons R."/>
            <person name="Seto K."/>
            <person name="Myers J."/>
            <person name="Bonds A."/>
            <person name="Quandt C.A."/>
            <person name="Barry K."/>
            <person name="Liu P."/>
            <person name="Grigoriev I."/>
            <person name="Longcore J.E."/>
            <person name="James T.Y."/>
        </authorList>
    </citation>
    <scope>NUCLEOTIDE SEQUENCE</scope>
    <source>
        <strain evidence="10">JEL0318</strain>
    </source>
</reference>
<sequence length="388" mass="43303">MPDTNETANNAVLKNLSWLDRALPLLVLICMVVGVLLGVYVPSVQSVLHSSTIADVSLPIAIGLLWMMYPVLWYDLPLMIKPLSHRLMSATPKSKVRYEHLPTLFRTRKFYRIIFLSLILNWIIAPLIMSALAWATLPDLPEYRTGIMLVGVARCIAMVLIWNHLAGGDAEWCAVLVAMNSILQVLLYSPFAYFYAVIVGKGDKVNVDMWLVTRSVLIFLGIPLLAGFLTRLILRRVLQRWLGPKWYDEKFLPLIGPTSLLGLLFTILVMFALQGKRIVSEIGPVFRVAVPLTLYFLITFALTLLLCRHLRLSYSLSVTQSFTAASNNFELAIAVAVATYGIDSPQALATVIGALIEVPILLGLVFAVGAFRYRWWKEVADVEVGEKG</sequence>
<feature type="transmembrane region" description="Helical" evidence="9">
    <location>
        <begin position="216"/>
        <end position="234"/>
    </location>
</feature>
<feature type="transmembrane region" description="Helical" evidence="9">
    <location>
        <begin position="318"/>
        <end position="342"/>
    </location>
</feature>
<dbReference type="GO" id="GO:0046685">
    <property type="term" value="P:response to arsenic-containing substance"/>
    <property type="evidence" value="ECO:0007669"/>
    <property type="project" value="UniProtKB-KW"/>
</dbReference>
<dbReference type="Pfam" id="PF01758">
    <property type="entry name" value="SBF"/>
    <property type="match status" value="1"/>
</dbReference>
<dbReference type="Proteomes" id="UP001212841">
    <property type="component" value="Unassembled WGS sequence"/>
</dbReference>
<gene>
    <name evidence="10" type="ORF">HK097_002223</name>
</gene>
<evidence type="ECO:0000256" key="2">
    <source>
        <dbReference type="ARBA" id="ARBA00010110"/>
    </source>
</evidence>
<keyword evidence="3" id="KW-0813">Transport</keyword>
<keyword evidence="6" id="KW-0059">Arsenical resistance</keyword>
<evidence type="ECO:0008006" key="12">
    <source>
        <dbReference type="Google" id="ProtNLM"/>
    </source>
</evidence>
<keyword evidence="5 9" id="KW-0812">Transmembrane</keyword>
<dbReference type="InterPro" id="IPR004706">
    <property type="entry name" value="Arsenical-R_Acr3"/>
</dbReference>
<dbReference type="GO" id="GO:0005886">
    <property type="term" value="C:plasma membrane"/>
    <property type="evidence" value="ECO:0007669"/>
    <property type="project" value="UniProtKB-SubCell"/>
</dbReference>
<feature type="transmembrane region" description="Helical" evidence="9">
    <location>
        <begin position="143"/>
        <end position="162"/>
    </location>
</feature>
<evidence type="ECO:0000256" key="1">
    <source>
        <dbReference type="ARBA" id="ARBA00004651"/>
    </source>
</evidence>
<dbReference type="EMBL" id="JADGJD010001473">
    <property type="protein sequence ID" value="KAJ3041609.1"/>
    <property type="molecule type" value="Genomic_DNA"/>
</dbReference>
<feature type="transmembrane region" description="Helical" evidence="9">
    <location>
        <begin position="254"/>
        <end position="273"/>
    </location>
</feature>
<dbReference type="AlphaFoldDB" id="A0AAD5X1D3"/>
<comment type="similarity">
    <text evidence="2">Belongs to the arsenical resistance-3 (ACR3) (TC 2.A.59) family.</text>
</comment>
<evidence type="ECO:0000256" key="5">
    <source>
        <dbReference type="ARBA" id="ARBA00022692"/>
    </source>
</evidence>
<dbReference type="GO" id="GO:0015104">
    <property type="term" value="F:antimonite transmembrane transporter activity"/>
    <property type="evidence" value="ECO:0007669"/>
    <property type="project" value="TreeGrafter"/>
</dbReference>
<proteinExistence type="inferred from homology"/>
<dbReference type="InterPro" id="IPR038770">
    <property type="entry name" value="Na+/solute_symporter_sf"/>
</dbReference>
<dbReference type="PIRSF" id="PIRSF005508">
    <property type="entry name" value="Acr3"/>
    <property type="match status" value="1"/>
</dbReference>
<name>A0AAD5X1D3_9FUNG</name>
<dbReference type="GO" id="GO:0015105">
    <property type="term" value="F:arsenite transmembrane transporter activity"/>
    <property type="evidence" value="ECO:0007669"/>
    <property type="project" value="TreeGrafter"/>
</dbReference>
<keyword evidence="8 9" id="KW-0472">Membrane</keyword>
<evidence type="ECO:0000256" key="8">
    <source>
        <dbReference type="ARBA" id="ARBA00023136"/>
    </source>
</evidence>
<keyword evidence="7 9" id="KW-1133">Transmembrane helix</keyword>
<feature type="transmembrane region" description="Helical" evidence="9">
    <location>
        <begin position="113"/>
        <end position="137"/>
    </location>
</feature>
<evidence type="ECO:0000256" key="4">
    <source>
        <dbReference type="ARBA" id="ARBA00022475"/>
    </source>
</evidence>
<evidence type="ECO:0000256" key="9">
    <source>
        <dbReference type="SAM" id="Phobius"/>
    </source>
</evidence>